<dbReference type="GO" id="GO:0000049">
    <property type="term" value="F:tRNA binding"/>
    <property type="evidence" value="ECO:0007669"/>
    <property type="project" value="TreeGrafter"/>
</dbReference>
<name>A0A7S4EYN7_CHRCT</name>
<evidence type="ECO:0000256" key="3">
    <source>
        <dbReference type="ARBA" id="ARBA00022679"/>
    </source>
</evidence>
<proteinExistence type="predicted"/>
<comment type="catalytic activity">
    <reaction evidence="5">
        <text>guanosine(9) in tRNA + S-adenosyl-L-methionine = N(1)-methylguanosine(9) in tRNA + S-adenosyl-L-homocysteine + H(+)</text>
        <dbReference type="Rhea" id="RHEA:43156"/>
        <dbReference type="Rhea" id="RHEA-COMP:10367"/>
        <dbReference type="Rhea" id="RHEA-COMP:10368"/>
        <dbReference type="ChEBI" id="CHEBI:15378"/>
        <dbReference type="ChEBI" id="CHEBI:57856"/>
        <dbReference type="ChEBI" id="CHEBI:59789"/>
        <dbReference type="ChEBI" id="CHEBI:73542"/>
        <dbReference type="ChEBI" id="CHEBI:74269"/>
        <dbReference type="EC" id="2.1.1.221"/>
    </reaction>
</comment>
<feature type="compositionally biased region" description="Basic and acidic residues" evidence="6">
    <location>
        <begin position="1"/>
        <end position="15"/>
    </location>
</feature>
<feature type="compositionally biased region" description="Polar residues" evidence="6">
    <location>
        <begin position="20"/>
        <end position="63"/>
    </location>
</feature>
<evidence type="ECO:0000256" key="4">
    <source>
        <dbReference type="ARBA" id="ARBA00022691"/>
    </source>
</evidence>
<accession>A0A7S4EYN7</accession>
<dbReference type="InterPro" id="IPR007356">
    <property type="entry name" value="tRNA_m1G_MeTrfase_euk"/>
</dbReference>
<dbReference type="InterPro" id="IPR038459">
    <property type="entry name" value="MT_TRM10-typ_sf"/>
</dbReference>
<dbReference type="PANTHER" id="PTHR13563">
    <property type="entry name" value="TRNA (GUANINE-9-) METHYLTRANSFERASE"/>
    <property type="match status" value="1"/>
</dbReference>
<dbReference type="Gene3D" id="3.40.1280.30">
    <property type="match status" value="1"/>
</dbReference>
<dbReference type="EC" id="2.1.1.221" evidence="1"/>
<dbReference type="AlphaFoldDB" id="A0A7S4EYN7"/>
<keyword evidence="2" id="KW-0489">Methyltransferase</keyword>
<feature type="domain" description="SAM-dependent MTase TRM10-type" evidence="7">
    <location>
        <begin position="129"/>
        <end position="321"/>
    </location>
</feature>
<gene>
    <name evidence="8" type="ORF">PCAR00345_LOCUS14335</name>
</gene>
<keyword evidence="4" id="KW-0949">S-adenosyl-L-methionine</keyword>
<evidence type="ECO:0000256" key="5">
    <source>
        <dbReference type="ARBA" id="ARBA00048434"/>
    </source>
</evidence>
<feature type="region of interest" description="Disordered" evidence="6">
    <location>
        <begin position="1"/>
        <end position="80"/>
    </location>
</feature>
<dbReference type="InterPro" id="IPR028564">
    <property type="entry name" value="MT_TRM10-typ"/>
</dbReference>
<dbReference type="PROSITE" id="PS51675">
    <property type="entry name" value="SAM_MT_TRM10"/>
    <property type="match status" value="1"/>
</dbReference>
<evidence type="ECO:0000259" key="7">
    <source>
        <dbReference type="PROSITE" id="PS51675"/>
    </source>
</evidence>
<dbReference type="GO" id="GO:0002939">
    <property type="term" value="P:tRNA N1-guanine methylation"/>
    <property type="evidence" value="ECO:0007669"/>
    <property type="project" value="TreeGrafter"/>
</dbReference>
<reference evidence="8" key="1">
    <citation type="submission" date="2021-01" db="EMBL/GenBank/DDBJ databases">
        <authorList>
            <person name="Corre E."/>
            <person name="Pelletier E."/>
            <person name="Niang G."/>
            <person name="Scheremetjew M."/>
            <person name="Finn R."/>
            <person name="Kale V."/>
            <person name="Holt S."/>
            <person name="Cochrane G."/>
            <person name="Meng A."/>
            <person name="Brown T."/>
            <person name="Cohen L."/>
        </authorList>
    </citation>
    <scope>NUCLEOTIDE SEQUENCE</scope>
    <source>
        <strain evidence="8">CCMP645</strain>
    </source>
</reference>
<dbReference type="EMBL" id="HBIZ01022681">
    <property type="protein sequence ID" value="CAE0761723.1"/>
    <property type="molecule type" value="Transcribed_RNA"/>
</dbReference>
<sequence>MKDRCMPNADRDDKALGVSLEQQQPSIQECKHAQSSSELAPDHSISQKSAISDGNQAAESVSARQAKKQAKKEQLEAAWAAKKVARKAAQKQAKAEARAAKQAEWDALSPEEQEIRKQEAAEMRAKREEERKATAAAAAAAPSMPTCAIDLSFEQLMADAEITSLAQQLMYSYGANRRARLPLQLAFCSLGGKTEQQLTKINGFGNWKVARHSESYLHAFDRSRLVYLSSESDEALHSLDPDAVYVIGGLVDHNKHKGLTHARAVAEGLRTVRLPIDEHMQMSQRRVLAVNHVFEIMLHFANSGDWKAAFLQALPQRRGAQARSARDEDRGVSAS</sequence>
<feature type="compositionally biased region" description="Basic and acidic residues" evidence="6">
    <location>
        <begin position="95"/>
        <end position="104"/>
    </location>
</feature>
<feature type="region of interest" description="Disordered" evidence="6">
    <location>
        <begin position="95"/>
        <end position="121"/>
    </location>
</feature>
<protein>
    <recommendedName>
        <fullName evidence="1">tRNA (guanine(9)-N(1))-methyltransferase</fullName>
        <ecNumber evidence="1">2.1.1.221</ecNumber>
    </recommendedName>
</protein>
<organism evidence="8">
    <name type="scientific">Chrysotila carterae</name>
    <name type="common">Marine alga</name>
    <name type="synonym">Syracosphaera carterae</name>
    <dbReference type="NCBI Taxonomy" id="13221"/>
    <lineage>
        <taxon>Eukaryota</taxon>
        <taxon>Haptista</taxon>
        <taxon>Haptophyta</taxon>
        <taxon>Prymnesiophyceae</taxon>
        <taxon>Isochrysidales</taxon>
        <taxon>Isochrysidaceae</taxon>
        <taxon>Chrysotila</taxon>
    </lineage>
</organism>
<evidence type="ECO:0000313" key="8">
    <source>
        <dbReference type="EMBL" id="CAE0761723.1"/>
    </source>
</evidence>
<evidence type="ECO:0000256" key="1">
    <source>
        <dbReference type="ARBA" id="ARBA00012797"/>
    </source>
</evidence>
<keyword evidence="3" id="KW-0808">Transferase</keyword>
<dbReference type="GO" id="GO:0005634">
    <property type="term" value="C:nucleus"/>
    <property type="evidence" value="ECO:0007669"/>
    <property type="project" value="TreeGrafter"/>
</dbReference>
<dbReference type="GO" id="GO:0052905">
    <property type="term" value="F:tRNA (guanosine(9)-N1)-methyltransferase activity"/>
    <property type="evidence" value="ECO:0007669"/>
    <property type="project" value="UniProtKB-EC"/>
</dbReference>
<evidence type="ECO:0000256" key="6">
    <source>
        <dbReference type="SAM" id="MobiDB-lite"/>
    </source>
</evidence>
<evidence type="ECO:0000256" key="2">
    <source>
        <dbReference type="ARBA" id="ARBA00022603"/>
    </source>
</evidence>
<dbReference type="CDD" id="cd18089">
    <property type="entry name" value="SPOUT_Trm10-like"/>
    <property type="match status" value="1"/>
</dbReference>
<dbReference type="PANTHER" id="PTHR13563:SF13">
    <property type="entry name" value="TRNA METHYLTRANSFERASE 10 HOMOLOG A"/>
    <property type="match status" value="1"/>
</dbReference>